<organism evidence="1 2">
    <name type="scientific">Protopolystoma xenopodis</name>
    <dbReference type="NCBI Taxonomy" id="117903"/>
    <lineage>
        <taxon>Eukaryota</taxon>
        <taxon>Metazoa</taxon>
        <taxon>Spiralia</taxon>
        <taxon>Lophotrochozoa</taxon>
        <taxon>Platyhelminthes</taxon>
        <taxon>Monogenea</taxon>
        <taxon>Polyopisthocotylea</taxon>
        <taxon>Polystomatidea</taxon>
        <taxon>Polystomatidae</taxon>
        <taxon>Protopolystoma</taxon>
    </lineage>
</organism>
<dbReference type="AlphaFoldDB" id="A0A448X291"/>
<name>A0A448X291_9PLAT</name>
<keyword evidence="2" id="KW-1185">Reference proteome</keyword>
<reference evidence="1" key="1">
    <citation type="submission" date="2018-11" db="EMBL/GenBank/DDBJ databases">
        <authorList>
            <consortium name="Pathogen Informatics"/>
        </authorList>
    </citation>
    <scope>NUCLEOTIDE SEQUENCE</scope>
</reference>
<sequence length="136" mass="15402">MESLGSEYFQLESHTGILRIKESPSMSIDRSEAELLWRLGANDTGGYDTSDLSIHSSSTSYVLNIEAVDSANPPHRTRTNLTVFPRLLTTWEDYQLQKQQSDPKQLSVFPRDGLDVYLEEHFVSDSPLRLGQLTVK</sequence>
<accession>A0A448X291</accession>
<proteinExistence type="predicted"/>
<evidence type="ECO:0000313" key="2">
    <source>
        <dbReference type="Proteomes" id="UP000784294"/>
    </source>
</evidence>
<gene>
    <name evidence="1" type="ORF">PXEA_LOCUS19734</name>
</gene>
<protein>
    <recommendedName>
        <fullName evidence="3">Cadherin domain-containing protein</fullName>
    </recommendedName>
</protein>
<dbReference type="Proteomes" id="UP000784294">
    <property type="component" value="Unassembled WGS sequence"/>
</dbReference>
<evidence type="ECO:0000313" key="1">
    <source>
        <dbReference type="EMBL" id="VEL26294.1"/>
    </source>
</evidence>
<dbReference type="EMBL" id="CAAALY010079298">
    <property type="protein sequence ID" value="VEL26294.1"/>
    <property type="molecule type" value="Genomic_DNA"/>
</dbReference>
<comment type="caution">
    <text evidence="1">The sequence shown here is derived from an EMBL/GenBank/DDBJ whole genome shotgun (WGS) entry which is preliminary data.</text>
</comment>
<evidence type="ECO:0008006" key="3">
    <source>
        <dbReference type="Google" id="ProtNLM"/>
    </source>
</evidence>